<evidence type="ECO:0000313" key="1">
    <source>
        <dbReference type="EMBL" id="KFA64701.1"/>
    </source>
</evidence>
<keyword evidence="2" id="KW-1185">Reference proteome</keyword>
<accession>A0A084QL66</accession>
<sequence length="128" mass="14008">MDADLDQPVLDNDLHGAGSSCPWEMPLILVRDGFVLVHVSQPPDVAAVPWRVQLVIACGVLPAVDSDAMEIETIVIPHDTTCSPCSAHPGRVMNHETRWDWFSWAVSRQTAWAAEFRGASSQCQACPD</sequence>
<evidence type="ECO:0000313" key="2">
    <source>
        <dbReference type="Proteomes" id="UP000028524"/>
    </source>
</evidence>
<proteinExistence type="predicted"/>
<protein>
    <submittedName>
        <fullName evidence="1">Uncharacterized protein</fullName>
    </submittedName>
</protein>
<organism evidence="1 2">
    <name type="scientific">Stachybotrys chlorohalonatus (strain IBT 40285)</name>
    <dbReference type="NCBI Taxonomy" id="1283841"/>
    <lineage>
        <taxon>Eukaryota</taxon>
        <taxon>Fungi</taxon>
        <taxon>Dikarya</taxon>
        <taxon>Ascomycota</taxon>
        <taxon>Pezizomycotina</taxon>
        <taxon>Sordariomycetes</taxon>
        <taxon>Hypocreomycetidae</taxon>
        <taxon>Hypocreales</taxon>
        <taxon>Stachybotryaceae</taxon>
        <taxon>Stachybotrys</taxon>
    </lineage>
</organism>
<dbReference type="Proteomes" id="UP000028524">
    <property type="component" value="Unassembled WGS sequence"/>
</dbReference>
<dbReference type="AlphaFoldDB" id="A0A084QL66"/>
<name>A0A084QL66_STAC4</name>
<dbReference type="EMBL" id="KL660657">
    <property type="protein sequence ID" value="KFA64701.1"/>
    <property type="molecule type" value="Genomic_DNA"/>
</dbReference>
<gene>
    <name evidence="1" type="ORF">S40285_10470</name>
</gene>
<dbReference type="InParanoid" id="A0A084QL66"/>
<dbReference type="HOGENOM" id="CLU_1961016_0_0_1"/>
<reference evidence="1 2" key="1">
    <citation type="journal article" date="2014" name="BMC Genomics">
        <title>Comparative genome sequencing reveals chemotype-specific gene clusters in the toxigenic black mold Stachybotrys.</title>
        <authorList>
            <person name="Semeiks J."/>
            <person name="Borek D."/>
            <person name="Otwinowski Z."/>
            <person name="Grishin N.V."/>
        </authorList>
    </citation>
    <scope>NUCLEOTIDE SEQUENCE [LARGE SCALE GENOMIC DNA]</scope>
    <source>
        <strain evidence="1 2">IBT 40285</strain>
    </source>
</reference>